<evidence type="ECO:0000313" key="2">
    <source>
        <dbReference type="Proteomes" id="UP000664991"/>
    </source>
</evidence>
<reference evidence="1 2" key="1">
    <citation type="submission" date="2020-12" db="EMBL/GenBank/DDBJ databases">
        <title>De novo assembly of Tibetan sheep genome.</title>
        <authorList>
            <person name="Li X."/>
        </authorList>
    </citation>
    <scope>NUCLEOTIDE SEQUENCE [LARGE SCALE GENOMIC DNA]</scope>
    <source>
        <tissue evidence="1">Heart</tissue>
    </source>
</reference>
<gene>
    <name evidence="1" type="ORF">JEQ12_019084</name>
</gene>
<evidence type="ECO:0000313" key="1">
    <source>
        <dbReference type="EMBL" id="KAG5204639.1"/>
    </source>
</evidence>
<proteinExistence type="predicted"/>
<comment type="caution">
    <text evidence="1">The sequence shown here is derived from an EMBL/GenBank/DDBJ whole genome shotgun (WGS) entry which is preliminary data.</text>
</comment>
<sequence length="70" mass="8102">MHHDSCSLDCKVYVDNLGNNDGRILGGCQVRVELSNGEKRSQNCAPPPSWGHCPRDDYWRKSFRKNRRKI</sequence>
<protein>
    <submittedName>
        <fullName evidence="1">Uncharacterized protein</fullName>
    </submittedName>
</protein>
<dbReference type="EMBL" id="JAEMGP010000009">
    <property type="protein sequence ID" value="KAG5204639.1"/>
    <property type="molecule type" value="Genomic_DNA"/>
</dbReference>
<dbReference type="AlphaFoldDB" id="A0A836AAG0"/>
<organism evidence="1 2">
    <name type="scientific">Ovis aries</name>
    <name type="common">Sheep</name>
    <dbReference type="NCBI Taxonomy" id="9940"/>
    <lineage>
        <taxon>Eukaryota</taxon>
        <taxon>Metazoa</taxon>
        <taxon>Chordata</taxon>
        <taxon>Craniata</taxon>
        <taxon>Vertebrata</taxon>
        <taxon>Euteleostomi</taxon>
        <taxon>Mammalia</taxon>
        <taxon>Eutheria</taxon>
        <taxon>Laurasiatheria</taxon>
        <taxon>Artiodactyla</taxon>
        <taxon>Ruminantia</taxon>
        <taxon>Pecora</taxon>
        <taxon>Bovidae</taxon>
        <taxon>Caprinae</taxon>
        <taxon>Ovis</taxon>
    </lineage>
</organism>
<name>A0A836AAG0_SHEEP</name>
<dbReference type="Proteomes" id="UP000664991">
    <property type="component" value="Unassembled WGS sequence"/>
</dbReference>
<accession>A0A836AAG0</accession>